<dbReference type="RefSeq" id="WP_086636766.1">
    <property type="nucleotide sequence ID" value="NZ_MRZU01000003.1"/>
</dbReference>
<organism evidence="3 4">
    <name type="scientific">Methanonatronarchaeum thermophilum</name>
    <dbReference type="NCBI Taxonomy" id="1927129"/>
    <lineage>
        <taxon>Archaea</taxon>
        <taxon>Methanobacteriati</taxon>
        <taxon>Methanobacteriota</taxon>
        <taxon>Methanonatronarchaeia</taxon>
        <taxon>Methanonatronarchaeales</taxon>
        <taxon>Methanonatronarchaeaceae</taxon>
        <taxon>Methanonatronarchaeum</taxon>
    </lineage>
</organism>
<dbReference type="InterPro" id="IPR001072">
    <property type="entry name" value="RNA_ligase_Pab1020"/>
</dbReference>
<dbReference type="InterPro" id="IPR021122">
    <property type="entry name" value="RNA_ligase_dom_REL/Rnl2"/>
</dbReference>
<dbReference type="CDD" id="cd07894">
    <property type="entry name" value="Adenylation_RNA_ligase"/>
    <property type="match status" value="1"/>
</dbReference>
<evidence type="ECO:0000313" key="3">
    <source>
        <dbReference type="EMBL" id="OUJ18698.1"/>
    </source>
</evidence>
<sequence length="375" mass="44050">MKDNLTQITEKNLNINREKIQEGLKKQIIIPEKNHYRFNKTWGGIQRGTTIFKDGSTIHGFPKIRRAMLLKPTIKKHFKDFQKITIEEKMNGYNVRAAITNNKIVGLTRSGLICPYTTAKLEEKIGYSFFKENPNLVLCGEMIGPDNPYVPKNIYNVESVDFVIFDIMEKQTADFLKLEQRQKLTDKYGLKNVPNFGQHHPEQAHKKAREIIKKLSKEKREGILIKHPEHKKPPIKYTTSQSNCSDLEFAYRYYNDYGSDFVHSRVVREGFQSYEWREQEQQLEERAKRLGKSILKSIKKTIKERNNNEKTTEEVSIKIKELRTAEKFKKHLEKQAVEFEVKDIEELNDGYRVHISKVMRPTNDKTKSLLNGDLW</sequence>
<keyword evidence="3" id="KW-0436">Ligase</keyword>
<dbReference type="InterPro" id="IPR041596">
    <property type="entry name" value="Lig_Pab1020_C"/>
</dbReference>
<evidence type="ECO:0000313" key="4">
    <source>
        <dbReference type="Proteomes" id="UP000195137"/>
    </source>
</evidence>
<dbReference type="Pfam" id="PF18330">
    <property type="entry name" value="Lig_C"/>
    <property type="match status" value="1"/>
</dbReference>
<dbReference type="Pfam" id="PF09414">
    <property type="entry name" value="RNA_ligase"/>
    <property type="match status" value="1"/>
</dbReference>
<dbReference type="PRINTS" id="PR01048">
    <property type="entry name" value="Y414FAMILY"/>
</dbReference>
<name>A0A1Y3GB94_9EURY</name>
<keyword evidence="4" id="KW-1185">Reference proteome</keyword>
<dbReference type="SUPFAM" id="SSF56091">
    <property type="entry name" value="DNA ligase/mRNA capping enzyme, catalytic domain"/>
    <property type="match status" value="1"/>
</dbReference>
<feature type="domain" description="RNA ligase" evidence="1">
    <location>
        <begin position="83"/>
        <end position="238"/>
    </location>
</feature>
<dbReference type="Gene3D" id="3.30.1490.70">
    <property type="match status" value="1"/>
</dbReference>
<proteinExistence type="predicted"/>
<dbReference type="Proteomes" id="UP000195137">
    <property type="component" value="Unassembled WGS sequence"/>
</dbReference>
<gene>
    <name evidence="3" type="ORF">AMET1_0346</name>
</gene>
<dbReference type="Gene3D" id="3.30.70.2160">
    <property type="match status" value="1"/>
</dbReference>
<evidence type="ECO:0000259" key="1">
    <source>
        <dbReference type="Pfam" id="PF09414"/>
    </source>
</evidence>
<comment type="caution">
    <text evidence="3">The sequence shown here is derived from an EMBL/GenBank/DDBJ whole genome shotgun (WGS) entry which is preliminary data.</text>
</comment>
<feature type="domain" description="RNA ligase Pab1020 C-terminal" evidence="2">
    <location>
        <begin position="250"/>
        <end position="372"/>
    </location>
</feature>
<evidence type="ECO:0000259" key="2">
    <source>
        <dbReference type="Pfam" id="PF18330"/>
    </source>
</evidence>
<protein>
    <submittedName>
        <fullName evidence="3">ATP-dependent RNA ligase</fullName>
    </submittedName>
</protein>
<dbReference type="OrthoDB" id="14524at2157"/>
<dbReference type="Gene3D" id="3.30.470.30">
    <property type="entry name" value="DNA ligase/mRNA capping enzyme"/>
    <property type="match status" value="1"/>
</dbReference>
<accession>A0A1Y3GB94</accession>
<dbReference type="EMBL" id="MRZU01000003">
    <property type="protein sequence ID" value="OUJ18698.1"/>
    <property type="molecule type" value="Genomic_DNA"/>
</dbReference>
<dbReference type="NCBIfam" id="TIGR01209">
    <property type="entry name" value="RNA ligase"/>
    <property type="match status" value="1"/>
</dbReference>
<reference evidence="3 4" key="1">
    <citation type="submission" date="2016-12" db="EMBL/GenBank/DDBJ databases">
        <title>Discovery of methanogenic haloarchaea.</title>
        <authorList>
            <person name="Sorokin D.Y."/>
            <person name="Makarova K.S."/>
            <person name="Abbas B."/>
            <person name="Ferrer M."/>
            <person name="Golyshin P.N."/>
        </authorList>
    </citation>
    <scope>NUCLEOTIDE SEQUENCE [LARGE SCALE GENOMIC DNA]</scope>
    <source>
        <strain evidence="3">AMET1</strain>
    </source>
</reference>
<dbReference type="GO" id="GO:0016874">
    <property type="term" value="F:ligase activity"/>
    <property type="evidence" value="ECO:0007669"/>
    <property type="project" value="UniProtKB-KW"/>
</dbReference>
<dbReference type="AlphaFoldDB" id="A0A1Y3GB94"/>